<evidence type="ECO:0000259" key="1">
    <source>
        <dbReference type="Pfam" id="PF01636"/>
    </source>
</evidence>
<dbReference type="OrthoDB" id="2801014at2"/>
<organism evidence="2 3">
    <name type="scientific">Kribbella soli</name>
    <dbReference type="NCBI Taxonomy" id="1124743"/>
    <lineage>
        <taxon>Bacteria</taxon>
        <taxon>Bacillati</taxon>
        <taxon>Actinomycetota</taxon>
        <taxon>Actinomycetes</taxon>
        <taxon>Propionibacteriales</taxon>
        <taxon>Kribbellaceae</taxon>
        <taxon>Kribbella</taxon>
    </lineage>
</organism>
<name>A0A4R0GXF5_9ACTN</name>
<comment type="caution">
    <text evidence="2">The sequence shown here is derived from an EMBL/GenBank/DDBJ whole genome shotgun (WGS) entry which is preliminary data.</text>
</comment>
<dbReference type="RefSeq" id="WP_131347916.1">
    <property type="nucleotide sequence ID" value="NZ_SJJZ01000006.1"/>
</dbReference>
<dbReference type="SUPFAM" id="SSF56112">
    <property type="entry name" value="Protein kinase-like (PK-like)"/>
    <property type="match status" value="1"/>
</dbReference>
<dbReference type="Pfam" id="PF01636">
    <property type="entry name" value="APH"/>
    <property type="match status" value="1"/>
</dbReference>
<protein>
    <recommendedName>
        <fullName evidence="1">Aminoglycoside phosphotransferase domain-containing protein</fullName>
    </recommendedName>
</protein>
<dbReference type="AlphaFoldDB" id="A0A4R0GXF5"/>
<dbReference type="Gene3D" id="3.90.1200.10">
    <property type="match status" value="1"/>
</dbReference>
<proteinExistence type="predicted"/>
<keyword evidence="3" id="KW-1185">Reference proteome</keyword>
<reference evidence="2 3" key="1">
    <citation type="submission" date="2019-02" db="EMBL/GenBank/DDBJ databases">
        <title>Kribbella capetownensis sp. nov. and Kribbella speibonae sp. nov., isolated from soil.</title>
        <authorList>
            <person name="Curtis S.M."/>
            <person name="Norton I."/>
            <person name="Everest G.J."/>
            <person name="Meyers P.R."/>
        </authorList>
    </citation>
    <scope>NUCLEOTIDE SEQUENCE [LARGE SCALE GENOMIC DNA]</scope>
    <source>
        <strain evidence="2 3">KCTC 29219</strain>
    </source>
</reference>
<feature type="domain" description="Aminoglycoside phosphotransferase" evidence="1">
    <location>
        <begin position="65"/>
        <end position="118"/>
    </location>
</feature>
<sequence>MTGPVVVDVGRVEAWAGRQIVGDVRRVALEGGRVSPVVERVIGPVSGGVPVCERAYRMLDRFVDDERLLAGLERLPVTLLHGDVHGDNVIVDDLGRPVLVDWGSARIGPAMLDVTLAAGPSGFASYGERSELGRVWATAVNNAMFVGAAAQRSLQVAGEMVIAADQAVDELGTLLEIG</sequence>
<dbReference type="Proteomes" id="UP000292346">
    <property type="component" value="Unassembled WGS sequence"/>
</dbReference>
<accession>A0A4R0GXF5</accession>
<evidence type="ECO:0000313" key="2">
    <source>
        <dbReference type="EMBL" id="TCC01823.1"/>
    </source>
</evidence>
<dbReference type="EMBL" id="SJJZ01000006">
    <property type="protein sequence ID" value="TCC01823.1"/>
    <property type="molecule type" value="Genomic_DNA"/>
</dbReference>
<gene>
    <name evidence="2" type="ORF">E0H45_40830</name>
</gene>
<evidence type="ECO:0000313" key="3">
    <source>
        <dbReference type="Proteomes" id="UP000292346"/>
    </source>
</evidence>
<dbReference type="InterPro" id="IPR002575">
    <property type="entry name" value="Aminoglycoside_PTrfase"/>
</dbReference>
<dbReference type="InterPro" id="IPR011009">
    <property type="entry name" value="Kinase-like_dom_sf"/>
</dbReference>